<dbReference type="NCBIfam" id="NF033748">
    <property type="entry name" value="class_F_sortase"/>
    <property type="match status" value="1"/>
</dbReference>
<keyword evidence="1" id="KW-0378">Hydrolase</keyword>
<dbReference type="InterPro" id="IPR023365">
    <property type="entry name" value="Sortase_dom-sf"/>
</dbReference>
<evidence type="ECO:0000313" key="4">
    <source>
        <dbReference type="EMBL" id="GGX88225.1"/>
    </source>
</evidence>
<keyword evidence="3" id="KW-0472">Membrane</keyword>
<reference evidence="4" key="1">
    <citation type="journal article" date="2014" name="Int. J. Syst. Evol. Microbiol.">
        <title>Complete genome sequence of Corynebacterium casei LMG S-19264T (=DSM 44701T), isolated from a smear-ripened cheese.</title>
        <authorList>
            <consortium name="US DOE Joint Genome Institute (JGI-PGF)"/>
            <person name="Walter F."/>
            <person name="Albersmeier A."/>
            <person name="Kalinowski J."/>
            <person name="Ruckert C."/>
        </authorList>
    </citation>
    <scope>NUCLEOTIDE SEQUENCE</scope>
    <source>
        <strain evidence="4">JCM 4790</strain>
    </source>
</reference>
<dbReference type="RefSeq" id="WP_190192344.1">
    <property type="nucleotide sequence ID" value="NZ_BMVU01000025.1"/>
</dbReference>
<reference evidence="4" key="2">
    <citation type="submission" date="2020-09" db="EMBL/GenBank/DDBJ databases">
        <authorList>
            <person name="Sun Q."/>
            <person name="Ohkuma M."/>
        </authorList>
    </citation>
    <scope>NUCLEOTIDE SEQUENCE</scope>
    <source>
        <strain evidence="4">JCM 4790</strain>
    </source>
</reference>
<keyword evidence="5" id="KW-1185">Reference proteome</keyword>
<dbReference type="InterPro" id="IPR005754">
    <property type="entry name" value="Sortase"/>
</dbReference>
<dbReference type="Pfam" id="PF04203">
    <property type="entry name" value="Sortase"/>
    <property type="match status" value="1"/>
</dbReference>
<dbReference type="EMBL" id="BMVU01000025">
    <property type="protein sequence ID" value="GGX88225.1"/>
    <property type="molecule type" value="Genomic_DNA"/>
</dbReference>
<evidence type="ECO:0000256" key="3">
    <source>
        <dbReference type="SAM" id="Phobius"/>
    </source>
</evidence>
<name>A0A918NR79_9ACTN</name>
<feature type="region of interest" description="Disordered" evidence="2">
    <location>
        <begin position="53"/>
        <end position="129"/>
    </location>
</feature>
<evidence type="ECO:0000256" key="2">
    <source>
        <dbReference type="SAM" id="MobiDB-lite"/>
    </source>
</evidence>
<keyword evidence="3" id="KW-1133">Transmembrane helix</keyword>
<comment type="caution">
    <text evidence="4">The sequence shown here is derived from an EMBL/GenBank/DDBJ whole genome shotgun (WGS) entry which is preliminary data.</text>
</comment>
<dbReference type="GO" id="GO:0016787">
    <property type="term" value="F:hydrolase activity"/>
    <property type="evidence" value="ECO:0007669"/>
    <property type="project" value="UniProtKB-KW"/>
</dbReference>
<feature type="transmembrane region" description="Helical" evidence="3">
    <location>
        <begin position="16"/>
        <end position="36"/>
    </location>
</feature>
<accession>A0A918NR79</accession>
<sequence>MAPRRGRRRPWFRTRAFRLARTVVLAYVLVAGVVWWCQDDGRPADAAVAGAAGSGLAGAGDAKASPAPARSREAGRTPAPRRTASAPPSPPAGRAAPRPPAPRAPSATPRPARPSPSPPAPRTLPRSPAATLSIPYLGLKAPVMGLKLNRNRELATPPLDRPELVGWYEDGPSPGEPGTAVVVGHLDTKRGPAVFAGLGSLTPGRLIEARRADGRTAVYTVDAVETYEKDAFPNTKVYGPRNRPELRLITCGGSYDHKTGYDSNTVVFAHLTRTV</sequence>
<organism evidence="4 5">
    <name type="scientific">Streptomyces minutiscleroticus</name>
    <dbReference type="NCBI Taxonomy" id="68238"/>
    <lineage>
        <taxon>Bacteria</taxon>
        <taxon>Bacillati</taxon>
        <taxon>Actinomycetota</taxon>
        <taxon>Actinomycetes</taxon>
        <taxon>Kitasatosporales</taxon>
        <taxon>Streptomycetaceae</taxon>
        <taxon>Streptomyces</taxon>
    </lineage>
</organism>
<feature type="compositionally biased region" description="Pro residues" evidence="2">
    <location>
        <begin position="87"/>
        <end position="103"/>
    </location>
</feature>
<dbReference type="CDD" id="cd05829">
    <property type="entry name" value="Sortase_F"/>
    <property type="match status" value="1"/>
</dbReference>
<dbReference type="SUPFAM" id="SSF63817">
    <property type="entry name" value="Sortase"/>
    <property type="match status" value="1"/>
</dbReference>
<evidence type="ECO:0008006" key="6">
    <source>
        <dbReference type="Google" id="ProtNLM"/>
    </source>
</evidence>
<proteinExistence type="predicted"/>
<feature type="compositionally biased region" description="Low complexity" evidence="2">
    <location>
        <begin position="76"/>
        <end position="86"/>
    </location>
</feature>
<feature type="compositionally biased region" description="Pro residues" evidence="2">
    <location>
        <begin position="111"/>
        <end position="122"/>
    </location>
</feature>
<dbReference type="Gene3D" id="2.40.260.10">
    <property type="entry name" value="Sortase"/>
    <property type="match status" value="1"/>
</dbReference>
<dbReference type="AlphaFoldDB" id="A0A918NR79"/>
<evidence type="ECO:0000313" key="5">
    <source>
        <dbReference type="Proteomes" id="UP000619244"/>
    </source>
</evidence>
<dbReference type="InterPro" id="IPR042001">
    <property type="entry name" value="Sortase_F"/>
</dbReference>
<keyword evidence="3" id="KW-0812">Transmembrane</keyword>
<dbReference type="Proteomes" id="UP000619244">
    <property type="component" value="Unassembled WGS sequence"/>
</dbReference>
<evidence type="ECO:0000256" key="1">
    <source>
        <dbReference type="ARBA" id="ARBA00022801"/>
    </source>
</evidence>
<gene>
    <name evidence="4" type="ORF">GCM10010358_47880</name>
</gene>
<protein>
    <recommendedName>
        <fullName evidence="6">Class F sortase</fullName>
    </recommendedName>
</protein>